<dbReference type="SMR" id="A0A087WQH1"/>
<dbReference type="RefSeq" id="XP_011246272.1">
    <property type="nucleotide sequence ID" value="XM_011247970.2"/>
</dbReference>
<evidence type="ECO:0000313" key="6">
    <source>
        <dbReference type="Proteomes" id="UP000000589"/>
    </source>
</evidence>
<reference evidence="4" key="4">
    <citation type="submission" date="2025-09" db="UniProtKB">
        <authorList>
            <consortium name="Ensembl"/>
        </authorList>
    </citation>
    <scope>IDENTIFICATION</scope>
    <source>
        <strain evidence="4">C57BL/6J</strain>
    </source>
</reference>
<feature type="domain" description="LEM" evidence="3">
    <location>
        <begin position="1"/>
        <end position="45"/>
    </location>
</feature>
<keyword evidence="6" id="KW-1185">Reference proteome</keyword>
<protein>
    <submittedName>
        <fullName evidence="4">LEM domain containing 1</fullName>
    </submittedName>
</protein>
<dbReference type="BioGRID-ORCS" id="213409">
    <property type="hits" value="3 hits in 77 CRISPR screens"/>
</dbReference>
<reference evidence="4 6" key="1">
    <citation type="journal article" date="2009" name="PLoS Biol.">
        <title>Lineage-specific biology revealed by a finished genome assembly of the mouse.</title>
        <authorList>
            <consortium name="Mouse Genome Sequencing Consortium"/>
            <person name="Church D.M."/>
            <person name="Goodstadt L."/>
            <person name="Hillier L.W."/>
            <person name="Zody M.C."/>
            <person name="Goldstein S."/>
            <person name="She X."/>
            <person name="Bult C.J."/>
            <person name="Agarwala R."/>
            <person name="Cherry J.L."/>
            <person name="DiCuccio M."/>
            <person name="Hlavina W."/>
            <person name="Kapustin Y."/>
            <person name="Meric P."/>
            <person name="Maglott D."/>
            <person name="Birtle Z."/>
            <person name="Marques A.C."/>
            <person name="Graves T."/>
            <person name="Zhou S."/>
            <person name="Teague B."/>
            <person name="Potamousis K."/>
            <person name="Churas C."/>
            <person name="Place M."/>
            <person name="Herschleb J."/>
            <person name="Runnheim R."/>
            <person name="Forrest D."/>
            <person name="Amos-Landgraf J."/>
            <person name="Schwartz D.C."/>
            <person name="Cheng Z."/>
            <person name="Lindblad-Toh K."/>
            <person name="Eichler E.E."/>
            <person name="Ponting C.P."/>
        </authorList>
    </citation>
    <scope>NUCLEOTIDE SEQUENCE [LARGE SCALE GENOMIC DNA]</scope>
    <source>
        <strain evidence="4 6">C57BL/6J</strain>
    </source>
</reference>
<evidence type="ECO:0000313" key="5">
    <source>
        <dbReference type="MGI" id="MGI:1922403"/>
    </source>
</evidence>
<evidence type="ECO:0000259" key="3">
    <source>
        <dbReference type="PROSITE" id="PS50954"/>
    </source>
</evidence>
<dbReference type="MGI" id="MGI:1922403">
    <property type="gene designation" value="Lemd1"/>
</dbReference>
<dbReference type="SUPFAM" id="SSF63451">
    <property type="entry name" value="LEM domain"/>
    <property type="match status" value="1"/>
</dbReference>
<dbReference type="InterPro" id="IPR003887">
    <property type="entry name" value="LEM_dom"/>
</dbReference>
<dbReference type="SMART" id="SM00540">
    <property type="entry name" value="LEM"/>
    <property type="match status" value="1"/>
</dbReference>
<organism evidence="4 6">
    <name type="scientific">Mus musculus</name>
    <name type="common">Mouse</name>
    <dbReference type="NCBI Taxonomy" id="10090"/>
    <lineage>
        <taxon>Eukaryota</taxon>
        <taxon>Metazoa</taxon>
        <taxon>Chordata</taxon>
        <taxon>Craniata</taxon>
        <taxon>Vertebrata</taxon>
        <taxon>Euteleostomi</taxon>
        <taxon>Mammalia</taxon>
        <taxon>Eutheria</taxon>
        <taxon>Euarchontoglires</taxon>
        <taxon>Glires</taxon>
        <taxon>Rodentia</taxon>
        <taxon>Myomorpha</taxon>
        <taxon>Muroidea</taxon>
        <taxon>Muridae</taxon>
        <taxon>Murinae</taxon>
        <taxon>Mus</taxon>
        <taxon>Mus</taxon>
    </lineage>
</organism>
<dbReference type="ProteomicsDB" id="336978"/>
<dbReference type="RefSeq" id="XP_006529410.1">
    <property type="nucleotide sequence ID" value="XM_006529347.3"/>
</dbReference>
<dbReference type="AGR" id="MGI:1922403"/>
<reference evidence="4" key="3">
    <citation type="submission" date="2025-08" db="UniProtKB">
        <authorList>
            <consortium name="Ensembl"/>
        </authorList>
    </citation>
    <scope>IDENTIFICATION</scope>
    <source>
        <strain evidence="4">C57BL/6J</strain>
    </source>
</reference>
<accession>A0A087WQH1</accession>
<sequence length="203" mass="23399">MVDVKCLSDYELHKHLMKLGFTPGPILPSTRKTYEKKLVQLLASPPWKPPVMKRPTRPHGSEDSDDSEDPAIKIILKGNIKFSKNKGKEGKKRLEASTNKRRILDIYLSQKPTKKVRYAARPSPRIKRRCVSEEDYSRCNKRSKSSSPYQNPRNNFPCQNPEDSFLWESSENNVPWSLKLAVLGIFFIVLFVYIIVEKKPLLG</sequence>
<dbReference type="PhylomeDB" id="A0A087WQH1"/>
<dbReference type="ExpressionAtlas" id="A0A087WQH1">
    <property type="expression patterns" value="baseline and differential"/>
</dbReference>
<reference evidence="4 6" key="2">
    <citation type="journal article" date="2011" name="PLoS Biol.">
        <title>Modernizing reference genome assemblies.</title>
        <authorList>
            <person name="Church D.M."/>
            <person name="Schneider V.A."/>
            <person name="Graves T."/>
            <person name="Auger K."/>
            <person name="Cunningham F."/>
            <person name="Bouk N."/>
            <person name="Chen H.C."/>
            <person name="Agarwala R."/>
            <person name="McLaren W.M."/>
            <person name="Ritchie G.R."/>
            <person name="Albracht D."/>
            <person name="Kremitzki M."/>
            <person name="Rock S."/>
            <person name="Kotkiewicz H."/>
            <person name="Kremitzki C."/>
            <person name="Wollam A."/>
            <person name="Trani L."/>
            <person name="Fulton L."/>
            <person name="Fulton R."/>
            <person name="Matthews L."/>
            <person name="Whitehead S."/>
            <person name="Chow W."/>
            <person name="Torrance J."/>
            <person name="Dunn M."/>
            <person name="Harden G."/>
            <person name="Threadgold G."/>
            <person name="Wood J."/>
            <person name="Collins J."/>
            <person name="Heath P."/>
            <person name="Griffiths G."/>
            <person name="Pelan S."/>
            <person name="Grafham D."/>
            <person name="Eichler E.E."/>
            <person name="Weinstock G."/>
            <person name="Mardis E.R."/>
            <person name="Wilson R.K."/>
            <person name="Howe K."/>
            <person name="Flicek P."/>
            <person name="Hubbard T."/>
        </authorList>
    </citation>
    <scope>NUCLEOTIDE SEQUENCE [LARGE SCALE GENOMIC DNA]</scope>
    <source>
        <strain evidence="4 6">C57BL/6J</strain>
    </source>
</reference>
<dbReference type="Bgee" id="ENSMUSG00000079330">
    <property type="expression patterns" value="Expressed in otolith organ and 82 other cell types or tissues"/>
</dbReference>
<dbReference type="OrthoDB" id="6363067at2759"/>
<dbReference type="GeneID" id="213409"/>
<dbReference type="OMA" id="RETDYCP"/>
<keyword evidence="2" id="KW-1133">Transmembrane helix</keyword>
<dbReference type="InterPro" id="IPR051656">
    <property type="entry name" value="LEM_domain"/>
</dbReference>
<evidence type="ECO:0000256" key="2">
    <source>
        <dbReference type="SAM" id="Phobius"/>
    </source>
</evidence>
<dbReference type="Proteomes" id="UP000000589">
    <property type="component" value="Chromosome 1"/>
</dbReference>
<proteinExistence type="predicted"/>
<dbReference type="GeneTree" id="ENSGT00940000154098"/>
<evidence type="ECO:0000256" key="1">
    <source>
        <dbReference type="SAM" id="MobiDB-lite"/>
    </source>
</evidence>
<dbReference type="InterPro" id="IPR011015">
    <property type="entry name" value="LEM/LEM-like_dom_sf"/>
</dbReference>
<dbReference type="RefSeq" id="XP_006529411.1">
    <property type="nucleotide sequence ID" value="XM_006529348.4"/>
</dbReference>
<dbReference type="AlphaFoldDB" id="A0A087WQH1"/>
<evidence type="ECO:0000313" key="4">
    <source>
        <dbReference type="Ensembl" id="ENSMUSP00000140193.2"/>
    </source>
</evidence>
<dbReference type="PROSITE" id="PS50954">
    <property type="entry name" value="LEM"/>
    <property type="match status" value="1"/>
</dbReference>
<dbReference type="PANTHER" id="PTHR12019:SF12">
    <property type="entry name" value="LEM DOMAIN-CONTAINING PROTEIN 1"/>
    <property type="match status" value="1"/>
</dbReference>
<dbReference type="Gene3D" id="1.10.720.40">
    <property type="match status" value="1"/>
</dbReference>
<keyword evidence="2" id="KW-0812">Transmembrane</keyword>
<dbReference type="HOGENOM" id="CLU_1577960_0_0_1"/>
<dbReference type="VEuPathDB" id="HostDB:ENSMUSG00000079330"/>
<feature type="region of interest" description="Disordered" evidence="1">
    <location>
        <begin position="45"/>
        <end position="70"/>
    </location>
</feature>
<feature type="transmembrane region" description="Helical" evidence="2">
    <location>
        <begin position="176"/>
        <end position="196"/>
    </location>
</feature>
<dbReference type="CDD" id="cd12940">
    <property type="entry name" value="LEM_LAP2_LEMD1"/>
    <property type="match status" value="1"/>
</dbReference>
<dbReference type="Antibodypedia" id="51435">
    <property type="antibodies" value="30 antibodies from 16 providers"/>
</dbReference>
<dbReference type="FunFam" id="1.10.720.40:FF:000001">
    <property type="entry name" value="LEM domain containing 2, isoform CRA_a"/>
    <property type="match status" value="1"/>
</dbReference>
<dbReference type="Ensembl" id="ENSMUST00000191418.2">
    <property type="protein sequence ID" value="ENSMUSP00000140193.2"/>
    <property type="gene ID" value="ENSMUSG00000079330.11"/>
</dbReference>
<dbReference type="PANTHER" id="PTHR12019">
    <property type="entry name" value="LAMINA-ASSOCIATED POLYPEPTIDE THYMOPOIETIN"/>
    <property type="match status" value="1"/>
</dbReference>
<keyword evidence="2" id="KW-0472">Membrane</keyword>
<dbReference type="CTD" id="93273"/>
<dbReference type="Pfam" id="PF03020">
    <property type="entry name" value="LEM"/>
    <property type="match status" value="1"/>
</dbReference>
<dbReference type="RefSeq" id="NP_001298031.1">
    <property type="nucleotide sequence ID" value="NM_001311102.1"/>
</dbReference>
<name>A0A087WQH1_MOUSE</name>
<dbReference type="RefSeq" id="XP_006529413.1">
    <property type="nucleotide sequence ID" value="XM_006529350.5"/>
</dbReference>
<dbReference type="RefSeq" id="XP_006529412.1">
    <property type="nucleotide sequence ID" value="XM_006529349.3"/>
</dbReference>
<gene>
    <name evidence="4 5" type="primary">Lemd1</name>
</gene>